<dbReference type="VEuPathDB" id="FungiDB:VP01_8918g1"/>
<comment type="caution">
    <text evidence="1">The sequence shown here is derived from an EMBL/GenBank/DDBJ whole genome shotgun (WGS) entry which is preliminary data.</text>
</comment>
<evidence type="ECO:0000313" key="2">
    <source>
        <dbReference type="Proteomes" id="UP000037035"/>
    </source>
</evidence>
<organism evidence="1 2">
    <name type="scientific">Puccinia sorghi</name>
    <dbReference type="NCBI Taxonomy" id="27349"/>
    <lineage>
        <taxon>Eukaryota</taxon>
        <taxon>Fungi</taxon>
        <taxon>Dikarya</taxon>
        <taxon>Basidiomycota</taxon>
        <taxon>Pucciniomycotina</taxon>
        <taxon>Pucciniomycetes</taxon>
        <taxon>Pucciniales</taxon>
        <taxon>Pucciniaceae</taxon>
        <taxon>Puccinia</taxon>
    </lineage>
</organism>
<dbReference type="AlphaFoldDB" id="A0A0L6U820"/>
<keyword evidence="2" id="KW-1185">Reference proteome</keyword>
<proteinExistence type="predicted"/>
<reference evidence="1 2" key="1">
    <citation type="submission" date="2015-08" db="EMBL/GenBank/DDBJ databases">
        <title>Next Generation Sequencing and Analysis of the Genome of Puccinia sorghi L Schw, the Causal Agent of Maize Common Rust.</title>
        <authorList>
            <person name="Rochi L."/>
            <person name="Burguener G."/>
            <person name="Darino M."/>
            <person name="Turjanski A."/>
            <person name="Kreff E."/>
            <person name="Dieguez M.J."/>
            <person name="Sacco F."/>
        </authorList>
    </citation>
    <scope>NUCLEOTIDE SEQUENCE [LARGE SCALE GENOMIC DNA]</scope>
    <source>
        <strain evidence="1 2">RO10H11247</strain>
    </source>
</reference>
<name>A0A0L6U820_9BASI</name>
<gene>
    <name evidence="1" type="ORF">VP01_8918g1</name>
</gene>
<protein>
    <submittedName>
        <fullName evidence="1">Uncharacterized protein</fullName>
    </submittedName>
</protein>
<accession>A0A0L6U820</accession>
<evidence type="ECO:0000313" key="1">
    <source>
        <dbReference type="EMBL" id="KNZ44699.1"/>
    </source>
</evidence>
<feature type="non-terminal residue" evidence="1">
    <location>
        <position position="209"/>
    </location>
</feature>
<sequence length="209" mass="24081">MVGASLQCFRVLWQKSEWNNTKNEEEWEVKLKAQSCVNSVRINGCTLKLTTCHKDGLTAVEMGCKVKIQHFEPTKMSLTLMDLLLSPWNQSKQNWLVVYREEHDSRYGWVTQIYSLPDFGVRILVAIKSLCDACMGDQIEIHESFLQTLADLELKIVEEDMLYEILDPSEVFAVCAYRYLPLATFKSHHSLMVLRPIPHDPSPLLYPTS</sequence>
<dbReference type="EMBL" id="LAVV01014513">
    <property type="protein sequence ID" value="KNZ44699.1"/>
    <property type="molecule type" value="Genomic_DNA"/>
</dbReference>
<dbReference type="Proteomes" id="UP000037035">
    <property type="component" value="Unassembled WGS sequence"/>
</dbReference>